<dbReference type="EMBL" id="JAPEIS010000014">
    <property type="protein sequence ID" value="KAJ8059558.1"/>
    <property type="molecule type" value="Genomic_DNA"/>
</dbReference>
<comment type="caution">
    <text evidence="1">The sequence shown here is derived from an EMBL/GenBank/DDBJ whole genome shotgun (WGS) entry which is preliminary data.</text>
</comment>
<gene>
    <name evidence="1" type="ORF">OCU04_011215</name>
</gene>
<keyword evidence="2" id="KW-1185">Reference proteome</keyword>
<protein>
    <submittedName>
        <fullName evidence="1">Uncharacterized protein</fullName>
    </submittedName>
</protein>
<accession>A0A9X0ACA9</accession>
<evidence type="ECO:0000313" key="1">
    <source>
        <dbReference type="EMBL" id="KAJ8059558.1"/>
    </source>
</evidence>
<evidence type="ECO:0000313" key="2">
    <source>
        <dbReference type="Proteomes" id="UP001152300"/>
    </source>
</evidence>
<dbReference type="Proteomes" id="UP001152300">
    <property type="component" value="Unassembled WGS sequence"/>
</dbReference>
<sequence>MVMLCFRSQLASRGSCKFHGRDTREGASGLVFAASFGKEPHGKYFGNGDFYRDPARFVKSKDGFAAGQKLWVQMSDKLEKIRLGVMQGFQSIFDFHSRFCDIHGSLRPYVLCQ</sequence>
<reference evidence="1" key="1">
    <citation type="submission" date="2022-11" db="EMBL/GenBank/DDBJ databases">
        <title>Genome Resource of Sclerotinia nivalis Strain SnTB1, a Plant Pathogen Isolated from American Ginseng.</title>
        <authorList>
            <person name="Fan S."/>
        </authorList>
    </citation>
    <scope>NUCLEOTIDE SEQUENCE</scope>
    <source>
        <strain evidence="1">SnTB1</strain>
    </source>
</reference>
<proteinExistence type="predicted"/>
<dbReference type="OrthoDB" id="542013at2759"/>
<dbReference type="AlphaFoldDB" id="A0A9X0ACA9"/>
<name>A0A9X0ACA9_9HELO</name>
<organism evidence="1 2">
    <name type="scientific">Sclerotinia nivalis</name>
    <dbReference type="NCBI Taxonomy" id="352851"/>
    <lineage>
        <taxon>Eukaryota</taxon>
        <taxon>Fungi</taxon>
        <taxon>Dikarya</taxon>
        <taxon>Ascomycota</taxon>
        <taxon>Pezizomycotina</taxon>
        <taxon>Leotiomycetes</taxon>
        <taxon>Helotiales</taxon>
        <taxon>Sclerotiniaceae</taxon>
        <taxon>Sclerotinia</taxon>
    </lineage>
</organism>